<dbReference type="PANTHER" id="PTHR48097">
    <property type="entry name" value="L-THREONINE ALDOLASE-RELATED"/>
    <property type="match status" value="1"/>
</dbReference>
<dbReference type="InterPro" id="IPR015422">
    <property type="entry name" value="PyrdxlP-dep_Trfase_small"/>
</dbReference>
<dbReference type="FunFam" id="3.90.1150.10:FF:000041">
    <property type="entry name" value="Low-specificity L-threonine aldolase"/>
    <property type="match status" value="1"/>
</dbReference>
<keyword evidence="3" id="KW-0663">Pyridoxal phosphate</keyword>
<organism evidence="7 8">
    <name type="scientific">Planctomicrobium piriforme</name>
    <dbReference type="NCBI Taxonomy" id="1576369"/>
    <lineage>
        <taxon>Bacteria</taxon>
        <taxon>Pseudomonadati</taxon>
        <taxon>Planctomycetota</taxon>
        <taxon>Planctomycetia</taxon>
        <taxon>Planctomycetales</taxon>
        <taxon>Planctomycetaceae</taxon>
        <taxon>Planctomicrobium</taxon>
    </lineage>
</organism>
<dbReference type="InterPro" id="IPR015424">
    <property type="entry name" value="PyrdxlP-dep_Trfase"/>
</dbReference>
<evidence type="ECO:0000259" key="6">
    <source>
        <dbReference type="Pfam" id="PF01212"/>
    </source>
</evidence>
<gene>
    <name evidence="7" type="ORF">SAMN05421753_118120</name>
</gene>
<protein>
    <submittedName>
        <fullName evidence="7">L-threonine aldolase</fullName>
    </submittedName>
</protein>
<dbReference type="FunFam" id="3.40.640.10:FF:000030">
    <property type="entry name" value="Low-specificity L-threonine aldolase"/>
    <property type="match status" value="1"/>
</dbReference>
<reference evidence="8" key="1">
    <citation type="submission" date="2016-10" db="EMBL/GenBank/DDBJ databases">
        <authorList>
            <person name="Varghese N."/>
            <person name="Submissions S."/>
        </authorList>
    </citation>
    <scope>NUCLEOTIDE SEQUENCE [LARGE SCALE GENOMIC DNA]</scope>
    <source>
        <strain evidence="8">DSM 26348</strain>
    </source>
</reference>
<dbReference type="RefSeq" id="WP_092054993.1">
    <property type="nucleotide sequence ID" value="NZ_FOQD01000018.1"/>
</dbReference>
<dbReference type="Proteomes" id="UP000199518">
    <property type="component" value="Unassembled WGS sequence"/>
</dbReference>
<feature type="modified residue" description="N6-(pyridoxal phosphate)lysine" evidence="5">
    <location>
        <position position="202"/>
    </location>
</feature>
<dbReference type="Pfam" id="PF01212">
    <property type="entry name" value="Beta_elim_lyase"/>
    <property type="match status" value="1"/>
</dbReference>
<evidence type="ECO:0000256" key="3">
    <source>
        <dbReference type="ARBA" id="ARBA00022898"/>
    </source>
</evidence>
<dbReference type="Gene3D" id="3.90.1150.10">
    <property type="entry name" value="Aspartate Aminotransferase, domain 1"/>
    <property type="match status" value="1"/>
</dbReference>
<dbReference type="GO" id="GO:0005829">
    <property type="term" value="C:cytosol"/>
    <property type="evidence" value="ECO:0007669"/>
    <property type="project" value="TreeGrafter"/>
</dbReference>
<accession>A0A1I3QK14</accession>
<comment type="cofactor">
    <cofactor evidence="1">
        <name>pyridoxal 5'-phosphate</name>
        <dbReference type="ChEBI" id="CHEBI:597326"/>
    </cofactor>
</comment>
<dbReference type="PANTHER" id="PTHR48097:SF9">
    <property type="entry name" value="L-THREONINE ALDOLASE"/>
    <property type="match status" value="1"/>
</dbReference>
<dbReference type="STRING" id="1576369.SAMN05421753_118120"/>
<evidence type="ECO:0000256" key="1">
    <source>
        <dbReference type="ARBA" id="ARBA00001933"/>
    </source>
</evidence>
<dbReference type="SUPFAM" id="SSF53383">
    <property type="entry name" value="PLP-dependent transferases"/>
    <property type="match status" value="1"/>
</dbReference>
<name>A0A1I3QK14_9PLAN</name>
<dbReference type="GO" id="GO:0006567">
    <property type="term" value="P:L-threonine catabolic process"/>
    <property type="evidence" value="ECO:0007669"/>
    <property type="project" value="TreeGrafter"/>
</dbReference>
<evidence type="ECO:0000256" key="5">
    <source>
        <dbReference type="PIRSR" id="PIRSR017617-1"/>
    </source>
</evidence>
<evidence type="ECO:0000256" key="2">
    <source>
        <dbReference type="ARBA" id="ARBA00006966"/>
    </source>
</evidence>
<dbReference type="GO" id="GO:0008732">
    <property type="term" value="F:L-allo-threonine aldolase activity"/>
    <property type="evidence" value="ECO:0007669"/>
    <property type="project" value="TreeGrafter"/>
</dbReference>
<sequence>MSHHIELRSDTFTKPTLPMRQAMAAAEVGDDMVGEDPTVNQLEARMAQLLGKPAAVFACSGTQSNQMAVWTHCHSGDELLIEASGHIANYEAGGPAALSGVSVRRLDGDFGRLDLKHLEGQIRGGNVHYSPTKLLCLENSTNIGGGRTYSLEQLDRVCSWAHQNGLKTHLDGARLFNACAARGYTPGDVAAHFDTVSICFSKGLGCPMGSILVGSTEDIARARRARKLFGGALRQAGIPAAACLYALDHHVERLREDHANAKLFAELIAEIPGVTVDLNGVETNLVFFEIDPKLGTADQISQKLKERGVLMYPAGSPYRLRACTHLDVNESQIRQAAEVLRGICIVA</sequence>
<comment type="similarity">
    <text evidence="2">Belongs to the threonine aldolase family.</text>
</comment>
<evidence type="ECO:0000256" key="4">
    <source>
        <dbReference type="ARBA" id="ARBA00023239"/>
    </source>
</evidence>
<evidence type="ECO:0000313" key="8">
    <source>
        <dbReference type="Proteomes" id="UP000199518"/>
    </source>
</evidence>
<keyword evidence="4" id="KW-0456">Lyase</keyword>
<dbReference type="GO" id="GO:0006545">
    <property type="term" value="P:glycine biosynthetic process"/>
    <property type="evidence" value="ECO:0007669"/>
    <property type="project" value="TreeGrafter"/>
</dbReference>
<dbReference type="InterPro" id="IPR023603">
    <property type="entry name" value="Low_specificity_L-TA-like"/>
</dbReference>
<dbReference type="EMBL" id="FOQD01000018">
    <property type="protein sequence ID" value="SFJ34160.1"/>
    <property type="molecule type" value="Genomic_DNA"/>
</dbReference>
<dbReference type="Gene3D" id="3.40.640.10">
    <property type="entry name" value="Type I PLP-dependent aspartate aminotransferase-like (Major domain)"/>
    <property type="match status" value="1"/>
</dbReference>
<dbReference type="PIRSF" id="PIRSF017617">
    <property type="entry name" value="Thr_aldolase"/>
    <property type="match status" value="1"/>
</dbReference>
<dbReference type="AlphaFoldDB" id="A0A1I3QK14"/>
<dbReference type="OrthoDB" id="9774495at2"/>
<proteinExistence type="inferred from homology"/>
<keyword evidence="8" id="KW-1185">Reference proteome</keyword>
<evidence type="ECO:0000313" key="7">
    <source>
        <dbReference type="EMBL" id="SFJ34160.1"/>
    </source>
</evidence>
<dbReference type="NCBIfam" id="NF041359">
    <property type="entry name" value="GntG_guanitoxin"/>
    <property type="match status" value="1"/>
</dbReference>
<dbReference type="InterPro" id="IPR001597">
    <property type="entry name" value="ArAA_b-elim_lyase/Thr_aldolase"/>
</dbReference>
<feature type="domain" description="Aromatic amino acid beta-eliminating lyase/threonine aldolase" evidence="6">
    <location>
        <begin position="6"/>
        <end position="289"/>
    </location>
</feature>
<dbReference type="InterPro" id="IPR015421">
    <property type="entry name" value="PyrdxlP-dep_Trfase_major"/>
</dbReference>